<evidence type="ECO:0000256" key="2">
    <source>
        <dbReference type="ARBA" id="ARBA00022771"/>
    </source>
</evidence>
<evidence type="ECO:0000313" key="8">
    <source>
        <dbReference type="Proteomes" id="UP000053201"/>
    </source>
</evidence>
<evidence type="ECO:0000256" key="4">
    <source>
        <dbReference type="PROSITE-ProRule" id="PRU00134"/>
    </source>
</evidence>
<keyword evidence="1" id="KW-0479">Metal-binding</keyword>
<organism evidence="7 8">
    <name type="scientific">Spizellomyces punctatus (strain DAOM BR117)</name>
    <dbReference type="NCBI Taxonomy" id="645134"/>
    <lineage>
        <taxon>Eukaryota</taxon>
        <taxon>Fungi</taxon>
        <taxon>Fungi incertae sedis</taxon>
        <taxon>Chytridiomycota</taxon>
        <taxon>Chytridiomycota incertae sedis</taxon>
        <taxon>Chytridiomycetes</taxon>
        <taxon>Spizellomycetales</taxon>
        <taxon>Spizellomycetaceae</taxon>
        <taxon>Spizellomyces</taxon>
    </lineage>
</organism>
<keyword evidence="3" id="KW-0862">Zinc</keyword>
<evidence type="ECO:0000256" key="3">
    <source>
        <dbReference type="ARBA" id="ARBA00022833"/>
    </source>
</evidence>
<dbReference type="STRING" id="645134.A0A0L0HL61"/>
<dbReference type="PROSITE" id="PS50865">
    <property type="entry name" value="ZF_MYND_2"/>
    <property type="match status" value="1"/>
</dbReference>
<feature type="domain" description="MYND-type" evidence="6">
    <location>
        <begin position="47"/>
        <end position="90"/>
    </location>
</feature>
<dbReference type="InParanoid" id="A0A0L0HL61"/>
<dbReference type="SUPFAM" id="SSF82199">
    <property type="entry name" value="SET domain"/>
    <property type="match status" value="1"/>
</dbReference>
<dbReference type="GeneID" id="27686228"/>
<evidence type="ECO:0000259" key="5">
    <source>
        <dbReference type="PROSITE" id="PS50280"/>
    </source>
</evidence>
<sequence length="536" mass="59939">MSPLTVAVQDHKGRSFIATRTVPPGSVVLRTKPYAAIPDCGSRRHVCAYCLRLAHGSKELEVSCAECQQAFYCSSRCAEADWGTFHAVECTFMKDLMLGMPAPRVNDLGSGEEVSVPNREEFDSYTLDYMWLLMRVLTKRTREVQAGMNQVPSPPSTSSPIDKPSTGTFADVWELCSNSHLFPPDKMPHFISVARSLARFVRSYLIPAAKLPDSFEHTLLPAPAPSDLLSYIDPLPPLEASLLDLILKEECNSFGLYTFSYKGHRFPRQGYALALYPLAVFFNHSCVPNIGHVTRHAAIPPERGGLDAADCAEMVFYATRTLQKGDEALISYVALDGEAGTTGISRRQNLEQLFFFKCDCQRCAAERDKPDQVVDTGLDKLLCRRDGCRGWFVPAPLMKRAGGRKFVEGQDHPLHDVAQRLISLRDTAIHSLTPDDIRDRIDVLSNILDTSKTHIEDSCSSRQSVDHFVLSVIMVAFTQQLASYRAITQGDADFKRTLDRLSDDMEAIFRNLDQNKVRSRHSYTAWICEACGRTRE</sequence>
<evidence type="ECO:0000256" key="1">
    <source>
        <dbReference type="ARBA" id="ARBA00022723"/>
    </source>
</evidence>
<evidence type="ECO:0000259" key="6">
    <source>
        <dbReference type="PROSITE" id="PS50865"/>
    </source>
</evidence>
<dbReference type="Pfam" id="PF01753">
    <property type="entry name" value="zf-MYND"/>
    <property type="match status" value="1"/>
</dbReference>
<dbReference type="OrthoDB" id="1028014at2759"/>
<dbReference type="SUPFAM" id="SSF144232">
    <property type="entry name" value="HIT/MYND zinc finger-like"/>
    <property type="match status" value="1"/>
</dbReference>
<dbReference type="PANTHER" id="PTHR12197:SF292">
    <property type="entry name" value="SET DOMAIN-CONTAINING PROTEIN"/>
    <property type="match status" value="1"/>
</dbReference>
<keyword evidence="2 4" id="KW-0863">Zinc-finger</keyword>
<dbReference type="Gene3D" id="6.10.140.2220">
    <property type="match status" value="1"/>
</dbReference>
<dbReference type="PROSITE" id="PS50280">
    <property type="entry name" value="SET"/>
    <property type="match status" value="1"/>
</dbReference>
<feature type="domain" description="SET" evidence="5">
    <location>
        <begin position="2"/>
        <end position="333"/>
    </location>
</feature>
<name>A0A0L0HL61_SPIPD</name>
<proteinExistence type="predicted"/>
<dbReference type="VEuPathDB" id="FungiDB:SPPG_02658"/>
<dbReference type="Pfam" id="PF00856">
    <property type="entry name" value="SET"/>
    <property type="match status" value="1"/>
</dbReference>
<dbReference type="OMA" id="CASAECG"/>
<dbReference type="AlphaFoldDB" id="A0A0L0HL61"/>
<accession>A0A0L0HL61</accession>
<reference evidence="7 8" key="1">
    <citation type="submission" date="2009-08" db="EMBL/GenBank/DDBJ databases">
        <title>The Genome Sequence of Spizellomyces punctatus strain DAOM BR117.</title>
        <authorList>
            <consortium name="The Broad Institute Genome Sequencing Platform"/>
            <person name="Russ C."/>
            <person name="Cuomo C."/>
            <person name="Shea T."/>
            <person name="Young S.K."/>
            <person name="Zeng Q."/>
            <person name="Koehrsen M."/>
            <person name="Haas B."/>
            <person name="Borodovsky M."/>
            <person name="Guigo R."/>
            <person name="Alvarado L."/>
            <person name="Berlin A."/>
            <person name="Bochicchio J."/>
            <person name="Borenstein D."/>
            <person name="Chapman S."/>
            <person name="Chen Z."/>
            <person name="Engels R."/>
            <person name="Freedman E."/>
            <person name="Gellesch M."/>
            <person name="Goldberg J."/>
            <person name="Griggs A."/>
            <person name="Gujja S."/>
            <person name="Heiman D."/>
            <person name="Hepburn T."/>
            <person name="Howarth C."/>
            <person name="Jen D."/>
            <person name="Larson L."/>
            <person name="Lewis B."/>
            <person name="Mehta T."/>
            <person name="Park D."/>
            <person name="Pearson M."/>
            <person name="Roberts A."/>
            <person name="Saif S."/>
            <person name="Shenoy N."/>
            <person name="Sisk P."/>
            <person name="Stolte C."/>
            <person name="Sykes S."/>
            <person name="Thomson T."/>
            <person name="Walk T."/>
            <person name="White J."/>
            <person name="Yandava C."/>
            <person name="Burger G."/>
            <person name="Gray M.W."/>
            <person name="Holland P.W.H."/>
            <person name="King N."/>
            <person name="Lang F.B.F."/>
            <person name="Roger A.J."/>
            <person name="Ruiz-Trillo I."/>
            <person name="Lander E."/>
            <person name="Nusbaum C."/>
        </authorList>
    </citation>
    <scope>NUCLEOTIDE SEQUENCE [LARGE SCALE GENOMIC DNA]</scope>
    <source>
        <strain evidence="7 8">DAOM BR117</strain>
    </source>
</reference>
<dbReference type="InterPro" id="IPR002893">
    <property type="entry name" value="Znf_MYND"/>
</dbReference>
<evidence type="ECO:0000313" key="7">
    <source>
        <dbReference type="EMBL" id="KND02166.1"/>
    </source>
</evidence>
<dbReference type="InterPro" id="IPR050869">
    <property type="entry name" value="H3K4_H4K5_MeTrfase"/>
</dbReference>
<protein>
    <recommendedName>
        <fullName evidence="9">MYND-type domain-containing protein</fullName>
    </recommendedName>
</protein>
<gene>
    <name evidence="7" type="ORF">SPPG_02658</name>
</gene>
<keyword evidence="8" id="KW-1185">Reference proteome</keyword>
<dbReference type="InterPro" id="IPR001214">
    <property type="entry name" value="SET_dom"/>
</dbReference>
<dbReference type="Proteomes" id="UP000053201">
    <property type="component" value="Unassembled WGS sequence"/>
</dbReference>
<evidence type="ECO:0008006" key="9">
    <source>
        <dbReference type="Google" id="ProtNLM"/>
    </source>
</evidence>
<dbReference type="PANTHER" id="PTHR12197">
    <property type="entry name" value="HISTONE-LYSINE N-METHYLTRANSFERASE SMYD"/>
    <property type="match status" value="1"/>
</dbReference>
<dbReference type="RefSeq" id="XP_016610205.1">
    <property type="nucleotide sequence ID" value="XM_016750940.1"/>
</dbReference>
<dbReference type="EMBL" id="KQ257453">
    <property type="protein sequence ID" value="KND02166.1"/>
    <property type="molecule type" value="Genomic_DNA"/>
</dbReference>
<dbReference type="Gene3D" id="1.10.220.160">
    <property type="match status" value="1"/>
</dbReference>
<dbReference type="CDD" id="cd20071">
    <property type="entry name" value="SET_SMYD"/>
    <property type="match status" value="1"/>
</dbReference>
<dbReference type="eggNOG" id="KOG2084">
    <property type="taxonomic scope" value="Eukaryota"/>
</dbReference>
<dbReference type="Gene3D" id="2.170.270.10">
    <property type="entry name" value="SET domain"/>
    <property type="match status" value="1"/>
</dbReference>
<dbReference type="GO" id="GO:0008270">
    <property type="term" value="F:zinc ion binding"/>
    <property type="evidence" value="ECO:0007669"/>
    <property type="project" value="UniProtKB-KW"/>
</dbReference>
<dbReference type="InterPro" id="IPR046341">
    <property type="entry name" value="SET_dom_sf"/>
</dbReference>